<dbReference type="Proteomes" id="UP001454036">
    <property type="component" value="Unassembled WGS sequence"/>
</dbReference>
<evidence type="ECO:0000313" key="2">
    <source>
        <dbReference type="Proteomes" id="UP001454036"/>
    </source>
</evidence>
<sequence length="90" mass="10637">MGPKTRLAANGKSYKKEYGHVDKYWEQLEQHTYTLRDLGREAPIASQSSPEYTEWFPKEQYRQPVQQGWSTYPKYEYGNLSINPDDENSE</sequence>
<organism evidence="1 2">
    <name type="scientific">Lithospermum erythrorhizon</name>
    <name type="common">Purple gromwell</name>
    <name type="synonym">Lithospermum officinale var. erythrorhizon</name>
    <dbReference type="NCBI Taxonomy" id="34254"/>
    <lineage>
        <taxon>Eukaryota</taxon>
        <taxon>Viridiplantae</taxon>
        <taxon>Streptophyta</taxon>
        <taxon>Embryophyta</taxon>
        <taxon>Tracheophyta</taxon>
        <taxon>Spermatophyta</taxon>
        <taxon>Magnoliopsida</taxon>
        <taxon>eudicotyledons</taxon>
        <taxon>Gunneridae</taxon>
        <taxon>Pentapetalae</taxon>
        <taxon>asterids</taxon>
        <taxon>lamiids</taxon>
        <taxon>Boraginales</taxon>
        <taxon>Boraginaceae</taxon>
        <taxon>Boraginoideae</taxon>
        <taxon>Lithospermeae</taxon>
        <taxon>Lithospermum</taxon>
    </lineage>
</organism>
<dbReference type="EMBL" id="BAABME010016922">
    <property type="protein sequence ID" value="GAA0148019.1"/>
    <property type="molecule type" value="Genomic_DNA"/>
</dbReference>
<dbReference type="AlphaFoldDB" id="A0AAV3P8L9"/>
<evidence type="ECO:0000313" key="1">
    <source>
        <dbReference type="EMBL" id="GAA0148019.1"/>
    </source>
</evidence>
<comment type="caution">
    <text evidence="1">The sequence shown here is derived from an EMBL/GenBank/DDBJ whole genome shotgun (WGS) entry which is preliminary data.</text>
</comment>
<protein>
    <submittedName>
        <fullName evidence="1">Uncharacterized protein</fullName>
    </submittedName>
</protein>
<accession>A0AAV3P8L9</accession>
<proteinExistence type="predicted"/>
<gene>
    <name evidence="1" type="ORF">LIER_36637</name>
</gene>
<name>A0AAV3P8L9_LITER</name>
<keyword evidence="2" id="KW-1185">Reference proteome</keyword>
<reference evidence="1 2" key="1">
    <citation type="submission" date="2024-01" db="EMBL/GenBank/DDBJ databases">
        <title>The complete chloroplast genome sequence of Lithospermum erythrorhizon: insights into the phylogenetic relationship among Boraginaceae species and the maternal lineages of purple gromwells.</title>
        <authorList>
            <person name="Okada T."/>
            <person name="Watanabe K."/>
        </authorList>
    </citation>
    <scope>NUCLEOTIDE SEQUENCE [LARGE SCALE GENOMIC DNA]</scope>
</reference>